<sequence length="255" mass="28957">MRWLALLALLLCAVAQAGERIRYCDHPVYPPISWSDGQQIRGLAPEVVRAVFGELGYEVEFVTLGNWKRCLLDAAAGRVDAVLAYRTPQRDDGLRFSSVPVLREEVAIFYNRKRPVRFRQLDDLAHYRGGLLFGESYGPDFDRFVASHDNIEWVSTSRQNFGKLVRQRIDFIIHERRTGRLFAEQLSGGEDIRVLPTPLTVDYLRIAVSRHSPLAARMTEIDAALQRRVDDGSIARWLDDSEAGYRVMLGGGVPR</sequence>
<organism evidence="5 6">
    <name type="scientific">Pseudomonas jinjuensis</name>
    <dbReference type="NCBI Taxonomy" id="198616"/>
    <lineage>
        <taxon>Bacteria</taxon>
        <taxon>Pseudomonadati</taxon>
        <taxon>Pseudomonadota</taxon>
        <taxon>Gammaproteobacteria</taxon>
        <taxon>Pseudomonadales</taxon>
        <taxon>Pseudomonadaceae</taxon>
        <taxon>Pseudomonas</taxon>
    </lineage>
</organism>
<feature type="chain" id="PRO_5017323604" evidence="3">
    <location>
        <begin position="18"/>
        <end position="255"/>
    </location>
</feature>
<feature type="signal peptide" evidence="3">
    <location>
        <begin position="1"/>
        <end position="17"/>
    </location>
</feature>
<accession>A0A1H0KVW8</accession>
<dbReference type="Proteomes" id="UP000242957">
    <property type="component" value="Unassembled WGS sequence"/>
</dbReference>
<evidence type="ECO:0000259" key="4">
    <source>
        <dbReference type="SMART" id="SM00062"/>
    </source>
</evidence>
<dbReference type="AlphaFoldDB" id="A0A1H0KVW8"/>
<name>A0A1H0KVW8_9PSED</name>
<keyword evidence="2 3" id="KW-0732">Signal</keyword>
<evidence type="ECO:0000313" key="6">
    <source>
        <dbReference type="Proteomes" id="UP000242957"/>
    </source>
</evidence>
<comment type="similarity">
    <text evidence="1">Belongs to the bacterial solute-binding protein 3 family.</text>
</comment>
<proteinExistence type="inferred from homology"/>
<dbReference type="EMBL" id="FNIJ01000013">
    <property type="protein sequence ID" value="SDO60174.1"/>
    <property type="molecule type" value="Genomic_DNA"/>
</dbReference>
<keyword evidence="6" id="KW-1185">Reference proteome</keyword>
<feature type="domain" description="Solute-binding protein family 3/N-terminal" evidence="4">
    <location>
        <begin position="20"/>
        <end position="241"/>
    </location>
</feature>
<reference evidence="6" key="1">
    <citation type="submission" date="2016-10" db="EMBL/GenBank/DDBJ databases">
        <authorList>
            <person name="Varghese N."/>
            <person name="Submissions S."/>
        </authorList>
    </citation>
    <scope>NUCLEOTIDE SEQUENCE [LARGE SCALE GENOMIC DNA]</scope>
    <source>
        <strain evidence="6">JCM 21621</strain>
    </source>
</reference>
<gene>
    <name evidence="5" type="ORF">SAMN05216193_11381</name>
</gene>
<evidence type="ECO:0000256" key="3">
    <source>
        <dbReference type="SAM" id="SignalP"/>
    </source>
</evidence>
<dbReference type="PANTHER" id="PTHR35936:SF35">
    <property type="entry name" value="L-CYSTINE-BINDING PROTEIN TCYJ"/>
    <property type="match status" value="1"/>
</dbReference>
<evidence type="ECO:0000256" key="1">
    <source>
        <dbReference type="ARBA" id="ARBA00010333"/>
    </source>
</evidence>
<dbReference type="SUPFAM" id="SSF53850">
    <property type="entry name" value="Periplasmic binding protein-like II"/>
    <property type="match status" value="1"/>
</dbReference>
<evidence type="ECO:0000313" key="5">
    <source>
        <dbReference type="EMBL" id="SDO60174.1"/>
    </source>
</evidence>
<dbReference type="InterPro" id="IPR001638">
    <property type="entry name" value="Solute-binding_3/MltF_N"/>
</dbReference>
<dbReference type="Pfam" id="PF00497">
    <property type="entry name" value="SBP_bac_3"/>
    <property type="match status" value="1"/>
</dbReference>
<dbReference type="Gene3D" id="3.40.190.10">
    <property type="entry name" value="Periplasmic binding protein-like II"/>
    <property type="match status" value="2"/>
</dbReference>
<dbReference type="PANTHER" id="PTHR35936">
    <property type="entry name" value="MEMBRANE-BOUND LYTIC MUREIN TRANSGLYCOSYLASE F"/>
    <property type="match status" value="1"/>
</dbReference>
<dbReference type="SMART" id="SM00062">
    <property type="entry name" value="PBPb"/>
    <property type="match status" value="1"/>
</dbReference>
<dbReference type="OrthoDB" id="5296159at2"/>
<dbReference type="RefSeq" id="WP_084312017.1">
    <property type="nucleotide sequence ID" value="NZ_FNIJ01000013.1"/>
</dbReference>
<dbReference type="STRING" id="198616.SAMN05216193_11381"/>
<evidence type="ECO:0000256" key="2">
    <source>
        <dbReference type="ARBA" id="ARBA00022729"/>
    </source>
</evidence>
<protein>
    <submittedName>
        <fullName evidence="5">Polar amino acid transport system substrate-binding protein</fullName>
    </submittedName>
</protein>